<sequence length="104" mass="12178">MRLTFKDRQEIETIIKGFGDVENEQVREMVERIVEPLKHNPVEAAMTVFFSKQGDDMEMVGRAQDGSDAQDMAHKFLWDYVTKNEEQRLAESIWKGKHSYREVA</sequence>
<dbReference type="GeneID" id="90513176"/>
<dbReference type="KEGG" id="ebi:EbC_32130"/>
<evidence type="ECO:0000313" key="2">
    <source>
        <dbReference type="Proteomes" id="UP000008793"/>
    </source>
</evidence>
<gene>
    <name evidence="1" type="ordered locus">EbC_32130</name>
</gene>
<dbReference type="AlphaFoldDB" id="D8MV87"/>
<dbReference type="EMBL" id="FP236843">
    <property type="protein sequence ID" value="CAX60744.1"/>
    <property type="molecule type" value="Genomic_DNA"/>
</dbReference>
<keyword evidence="2" id="KW-1185">Reference proteome</keyword>
<proteinExistence type="predicted"/>
<name>D8MV87_ERWBE</name>
<dbReference type="STRING" id="634500.EbC_32130"/>
<organism evidence="2">
    <name type="scientific">Erwinia billingiae (strain Eb661)</name>
    <dbReference type="NCBI Taxonomy" id="634500"/>
    <lineage>
        <taxon>Bacteria</taxon>
        <taxon>Pseudomonadati</taxon>
        <taxon>Pseudomonadota</taxon>
        <taxon>Gammaproteobacteria</taxon>
        <taxon>Enterobacterales</taxon>
        <taxon>Erwiniaceae</taxon>
        <taxon>Erwinia</taxon>
    </lineage>
</organism>
<accession>D8MV87</accession>
<reference evidence="1 2" key="1">
    <citation type="journal article" date="2010" name="BMC Genomics">
        <title>Genome comparison of the epiphytic bacteria Erwinia billingiae and E. tasmaniensis with the pear pathogen E. pyrifoliae.</title>
        <authorList>
            <person name="Kube M."/>
            <person name="Migdoll A.M."/>
            <person name="Gehring I."/>
            <person name="Heitmann K."/>
            <person name="Mayer Y."/>
            <person name="Kuhl H."/>
            <person name="Knaust F."/>
            <person name="Geider K."/>
            <person name="Reinhardt R."/>
        </authorList>
    </citation>
    <scope>NUCLEOTIDE SEQUENCE [LARGE SCALE GENOMIC DNA]</scope>
    <source>
        <strain evidence="1 2">Eb661</strain>
    </source>
</reference>
<protein>
    <submittedName>
        <fullName evidence="1">Uncharacterized protein</fullName>
    </submittedName>
</protein>
<evidence type="ECO:0000313" key="1">
    <source>
        <dbReference type="EMBL" id="CAX60744.1"/>
    </source>
</evidence>
<dbReference type="Proteomes" id="UP000008793">
    <property type="component" value="Chromosome"/>
</dbReference>
<dbReference type="RefSeq" id="WP_013203229.1">
    <property type="nucleotide sequence ID" value="NC_014306.1"/>
</dbReference>
<dbReference type="HOGENOM" id="CLU_2245807_0_0_6"/>